<dbReference type="Proteomes" id="UP000240572">
    <property type="component" value="Unassembled WGS sequence"/>
</dbReference>
<dbReference type="Gene3D" id="1.10.10.60">
    <property type="entry name" value="Homeodomain-like"/>
    <property type="match status" value="1"/>
</dbReference>
<evidence type="ECO:0000256" key="4">
    <source>
        <dbReference type="SAM" id="MobiDB-lite"/>
    </source>
</evidence>
<proteinExistence type="predicted"/>
<dbReference type="GO" id="GO:0043565">
    <property type="term" value="F:sequence-specific DNA binding"/>
    <property type="evidence" value="ECO:0007669"/>
    <property type="project" value="InterPro"/>
</dbReference>
<evidence type="ECO:0000313" key="6">
    <source>
        <dbReference type="EMBL" id="PSK89585.1"/>
    </source>
</evidence>
<feature type="domain" description="HTH araC/xylS-type" evidence="5">
    <location>
        <begin position="181"/>
        <end position="279"/>
    </location>
</feature>
<dbReference type="SMART" id="SM00342">
    <property type="entry name" value="HTH_ARAC"/>
    <property type="match status" value="1"/>
</dbReference>
<dbReference type="PANTHER" id="PTHR43280:SF32">
    <property type="entry name" value="TRANSCRIPTIONAL REGULATORY PROTEIN"/>
    <property type="match status" value="1"/>
</dbReference>
<evidence type="ECO:0000256" key="1">
    <source>
        <dbReference type="ARBA" id="ARBA00023015"/>
    </source>
</evidence>
<dbReference type="PRINTS" id="PR00032">
    <property type="entry name" value="HTHARAC"/>
</dbReference>
<dbReference type="Pfam" id="PF12833">
    <property type="entry name" value="HTH_18"/>
    <property type="match status" value="1"/>
</dbReference>
<keyword evidence="1" id="KW-0805">Transcription regulation</keyword>
<feature type="region of interest" description="Disordered" evidence="4">
    <location>
        <begin position="270"/>
        <end position="291"/>
    </location>
</feature>
<dbReference type="AlphaFoldDB" id="A0A2P8CX83"/>
<evidence type="ECO:0000256" key="2">
    <source>
        <dbReference type="ARBA" id="ARBA00023125"/>
    </source>
</evidence>
<dbReference type="SUPFAM" id="SSF46689">
    <property type="entry name" value="Homeodomain-like"/>
    <property type="match status" value="1"/>
</dbReference>
<dbReference type="PANTHER" id="PTHR43280">
    <property type="entry name" value="ARAC-FAMILY TRANSCRIPTIONAL REGULATOR"/>
    <property type="match status" value="1"/>
</dbReference>
<dbReference type="GO" id="GO:0003700">
    <property type="term" value="F:DNA-binding transcription factor activity"/>
    <property type="evidence" value="ECO:0007669"/>
    <property type="project" value="InterPro"/>
</dbReference>
<protein>
    <submittedName>
        <fullName evidence="6">AraC family transcriptional regulator</fullName>
    </submittedName>
</protein>
<dbReference type="PROSITE" id="PS01124">
    <property type="entry name" value="HTH_ARAC_FAMILY_2"/>
    <property type="match status" value="1"/>
</dbReference>
<accession>A0A2P8CX83</accession>
<reference evidence="6 7" key="1">
    <citation type="submission" date="2018-03" db="EMBL/GenBank/DDBJ databases">
        <title>Genomic Encyclopedia of Type Strains, Phase III (KMG-III): the genomes of soil and plant-associated and newly described type strains.</title>
        <authorList>
            <person name="Whitman W."/>
        </authorList>
    </citation>
    <scope>NUCLEOTIDE SEQUENCE [LARGE SCALE GENOMIC DNA]</scope>
    <source>
        <strain evidence="6 7">CGMCC 1.12700</strain>
    </source>
</reference>
<keyword evidence="3" id="KW-0804">Transcription</keyword>
<dbReference type="RefSeq" id="WP_106524828.1">
    <property type="nucleotide sequence ID" value="NZ_PYGD01000011.1"/>
</dbReference>
<organism evidence="6 7">
    <name type="scientific">Taibaiella chishuiensis</name>
    <dbReference type="NCBI Taxonomy" id="1434707"/>
    <lineage>
        <taxon>Bacteria</taxon>
        <taxon>Pseudomonadati</taxon>
        <taxon>Bacteroidota</taxon>
        <taxon>Chitinophagia</taxon>
        <taxon>Chitinophagales</taxon>
        <taxon>Chitinophagaceae</taxon>
        <taxon>Taibaiella</taxon>
    </lineage>
</organism>
<keyword evidence="2" id="KW-0238">DNA-binding</keyword>
<evidence type="ECO:0000259" key="5">
    <source>
        <dbReference type="PROSITE" id="PS01124"/>
    </source>
</evidence>
<dbReference type="OrthoDB" id="2585681at2"/>
<dbReference type="InterPro" id="IPR018060">
    <property type="entry name" value="HTH_AraC"/>
</dbReference>
<dbReference type="EMBL" id="PYGD01000011">
    <property type="protein sequence ID" value="PSK89585.1"/>
    <property type="molecule type" value="Genomic_DNA"/>
</dbReference>
<evidence type="ECO:0000313" key="7">
    <source>
        <dbReference type="Proteomes" id="UP000240572"/>
    </source>
</evidence>
<sequence>MIYRHNNPNTGAECNMIVEEPGFDRTFYGRDRHNKLLTIAWNPGPASTVTIDGVNYVFPAQSLLCLMVNESFRFEDAAAIIAWQFNREFYCIVDHDKEVSCAGFLFYSSAQRLFIALDDTGERKMRILSEVFREEFETEDKIQGEMLQALLKRLIIMATRLARLQYTDQQTLTDDKLDTIRKYNMLVEHHYRNEHQVAFYAGQLHKSPKTLSNLFALYNHSSPLAVIQDRIQLEARRLLTYTDKSAKEIAYELGFEDATHFSKFFKKGAGQSPTDFRKGSVSPAQLPANLQ</sequence>
<gene>
    <name evidence="6" type="ORF">B0I18_111143</name>
</gene>
<dbReference type="InterPro" id="IPR009057">
    <property type="entry name" value="Homeodomain-like_sf"/>
</dbReference>
<comment type="caution">
    <text evidence="6">The sequence shown here is derived from an EMBL/GenBank/DDBJ whole genome shotgun (WGS) entry which is preliminary data.</text>
</comment>
<evidence type="ECO:0000256" key="3">
    <source>
        <dbReference type="ARBA" id="ARBA00023163"/>
    </source>
</evidence>
<name>A0A2P8CX83_9BACT</name>
<keyword evidence="7" id="KW-1185">Reference proteome</keyword>
<dbReference type="InterPro" id="IPR020449">
    <property type="entry name" value="Tscrpt_reg_AraC-type_HTH"/>
</dbReference>